<feature type="domain" description="Putative restriction endonuclease" evidence="2">
    <location>
        <begin position="20"/>
        <end position="175"/>
    </location>
</feature>
<dbReference type="InterPro" id="IPR011335">
    <property type="entry name" value="Restrct_endonuc-II-like"/>
</dbReference>
<dbReference type="GO" id="GO:0004519">
    <property type="term" value="F:endonuclease activity"/>
    <property type="evidence" value="ECO:0007669"/>
    <property type="project" value="UniProtKB-KW"/>
</dbReference>
<dbReference type="AlphaFoldDB" id="A0A4R2JB47"/>
<dbReference type="InterPro" id="IPR008538">
    <property type="entry name" value="Uma2"/>
</dbReference>
<dbReference type="InterPro" id="IPR012296">
    <property type="entry name" value="Nuclease_put_TT1808"/>
</dbReference>
<keyword evidence="3" id="KW-0540">Nuclease</keyword>
<reference evidence="3 4" key="1">
    <citation type="submission" date="2019-03" db="EMBL/GenBank/DDBJ databases">
        <title>Genomic Encyclopedia of Type Strains, Phase IV (KMG-IV): sequencing the most valuable type-strain genomes for metagenomic binning, comparative biology and taxonomic classification.</title>
        <authorList>
            <person name="Goeker M."/>
        </authorList>
    </citation>
    <scope>NUCLEOTIDE SEQUENCE [LARGE SCALE GENOMIC DNA]</scope>
    <source>
        <strain evidence="3 4">DSM 45934</strain>
    </source>
</reference>
<keyword evidence="4" id="KW-1185">Reference proteome</keyword>
<gene>
    <name evidence="3" type="ORF">EV192_106167</name>
</gene>
<name>A0A4R2JB47_9PSEU</name>
<keyword evidence="3" id="KW-0378">Hydrolase</keyword>
<dbReference type="PANTHER" id="PTHR34107:SF4">
    <property type="entry name" value="SLL1222 PROTEIN"/>
    <property type="match status" value="1"/>
</dbReference>
<organism evidence="3 4">
    <name type="scientific">Actinocrispum wychmicini</name>
    <dbReference type="NCBI Taxonomy" id="1213861"/>
    <lineage>
        <taxon>Bacteria</taxon>
        <taxon>Bacillati</taxon>
        <taxon>Actinomycetota</taxon>
        <taxon>Actinomycetes</taxon>
        <taxon>Pseudonocardiales</taxon>
        <taxon>Pseudonocardiaceae</taxon>
        <taxon>Actinocrispum</taxon>
    </lineage>
</organism>
<dbReference type="SUPFAM" id="SSF52980">
    <property type="entry name" value="Restriction endonuclease-like"/>
    <property type="match status" value="1"/>
</dbReference>
<dbReference type="Proteomes" id="UP000295680">
    <property type="component" value="Unassembled WGS sequence"/>
</dbReference>
<dbReference type="Gene3D" id="3.90.1570.10">
    <property type="entry name" value="tt1808, chain A"/>
    <property type="match status" value="1"/>
</dbReference>
<evidence type="ECO:0000259" key="2">
    <source>
        <dbReference type="Pfam" id="PF05685"/>
    </source>
</evidence>
<dbReference type="Pfam" id="PF05685">
    <property type="entry name" value="Uma2"/>
    <property type="match status" value="1"/>
</dbReference>
<dbReference type="EMBL" id="SLWS01000006">
    <property type="protein sequence ID" value="TCO56693.1"/>
    <property type="molecule type" value="Genomic_DNA"/>
</dbReference>
<keyword evidence="3" id="KW-0255">Endonuclease</keyword>
<sequence length="190" mass="20866">MRTMETVPAFPSGRPLTRADLESMPDDGHRFELVDGVLVMSPSPRPLHQRAVARLLAALTLSCPADMEVLPAPVDVILADDTVLIPDVIVGRRENFTLRGLEGPPVLAVEVHSPSTRLVDLELKRAKLQEAGCPNYWLVDPDIPTLRCLALRGDRYVETHSLAGEEFADLAEPYPVRLSPDSLVNPYGID</sequence>
<dbReference type="CDD" id="cd06260">
    <property type="entry name" value="DUF820-like"/>
    <property type="match status" value="1"/>
</dbReference>
<evidence type="ECO:0000313" key="3">
    <source>
        <dbReference type="EMBL" id="TCO56693.1"/>
    </source>
</evidence>
<comment type="caution">
    <text evidence="3">The sequence shown here is derived from an EMBL/GenBank/DDBJ whole genome shotgun (WGS) entry which is preliminary data.</text>
</comment>
<evidence type="ECO:0000313" key="4">
    <source>
        <dbReference type="Proteomes" id="UP000295680"/>
    </source>
</evidence>
<feature type="region of interest" description="Disordered" evidence="1">
    <location>
        <begin position="1"/>
        <end position="20"/>
    </location>
</feature>
<dbReference type="PANTHER" id="PTHR34107">
    <property type="entry name" value="SLL0198 PROTEIN-RELATED"/>
    <property type="match status" value="1"/>
</dbReference>
<protein>
    <submittedName>
        <fullName evidence="3">Uma2 family endonuclease</fullName>
    </submittedName>
</protein>
<evidence type="ECO:0000256" key="1">
    <source>
        <dbReference type="SAM" id="MobiDB-lite"/>
    </source>
</evidence>
<proteinExistence type="predicted"/>
<accession>A0A4R2JB47</accession>